<proteinExistence type="predicted"/>
<sequence length="1174" mass="130890">MSAEMSSSLEDLLEEEGFKGRRSMARARSSFKAEAASMSCYAFRDEQKTASALGHRHKTERARSDGARYSLKGKLPTDGDIRVRRPRDNLIRTQKDEGLKKESRERVSSNLKEGKTFRANLPKYMQQNEIEEVGKQNDERFLDINLNKAYSSERGMDKYSEGAREKEGYKEKSRRGTKVENRNGNNLAEKLLGHLSFDANNGKSMKKSITSYDTSSNRSSWNSKNSDDNQGKKRDKFVQLVSQPALDEVSVQALVSIVSGNIKCFLTDEDFRTTLRHNCFSSLGMIGLEEGKSTESKVMSSLEQAIETVEIAAEDSSSATVLKKASLQLSVITGLYSSNSKNGFTSGVPNSHLAACAHLYLSVIYKIQKKDRISAKHLLQVFCDVPFQARTILLPELWDHLFAPHLSHLKAWYNQQADSIADTPSRPKKLKLLEKMYNEILDTSTYQFAVYYKDWLTEGVEAPPSPLIDIPSVSVWGAHLGSSLDNSLELSSSMGPTQPMVSKKLYDAVFGCSSTPEMDETDDSVEADNFNDSMRSSSGSAVVKETITYSSETIKYTNKDIEEDLIKRVLDNAFLPANELSSKADKEWRLDGAGGLLESDLDNENGDSTIWKETTGNINMPDAAAVHAKANDELTLKSLAKSIFELKHPEASVDVSASSLSNPSEASTFCSLANPIKIRSSVEGLHESYKYFDERSFFSSIPHGFICPLTGKLFEDPVTLETGETFERVAIKAWFHQGNRKCPVTGKTLKSLGIPLTNFVLKRVIDNWRSEHCKHLLDFASQVIANSGRHGLKHLDETVTFILEQLLTAFSEEEKRTNAKHIISLGGLHFLLQRFELGKLEEKACVVALLSCCIEADASCRNRIASNINKQCLLELLQSKQLKSSVMLLLTELICLKRWKDVTLFLSGFHNEGIVNTMDVLLEYLQSSPKDQRPLVAVLLLLLALLVETQKYSIYKEEAIDAITVALEDSVVDEKVREKCNRALLILGGRFSFSGKLLTENWILKISGFEDICEVNSLDGENENLVIDDTVSSYDEEQANKEWLTKLSAALLGNRKKSFLDTISKCLGSGNLKIVTICLTTVVWLSCALSSQSNAEFQISAFLALIPRLKESLENCEQIDHRILASISLLNFSKISEEIAAPLESLAEVTWTAKQLYAIIAGGRLQSNRKHIKN</sequence>
<dbReference type="GO" id="GO:0016567">
    <property type="term" value="P:protein ubiquitination"/>
    <property type="evidence" value="ECO:0007669"/>
    <property type="project" value="UniProtKB-UniPathway"/>
</dbReference>
<dbReference type="SMART" id="SM00504">
    <property type="entry name" value="Ubox"/>
    <property type="match status" value="1"/>
</dbReference>
<evidence type="ECO:0000259" key="6">
    <source>
        <dbReference type="PROSITE" id="PS51698"/>
    </source>
</evidence>
<evidence type="ECO:0000256" key="5">
    <source>
        <dbReference type="SAM" id="MobiDB-lite"/>
    </source>
</evidence>
<name>A0A6A1WZC1_9ROSI</name>
<dbReference type="GO" id="GO:0061630">
    <property type="term" value="F:ubiquitin protein ligase activity"/>
    <property type="evidence" value="ECO:0007669"/>
    <property type="project" value="UniProtKB-EC"/>
</dbReference>
<organism evidence="7 8">
    <name type="scientific">Morella rubra</name>
    <name type="common">Chinese bayberry</name>
    <dbReference type="NCBI Taxonomy" id="262757"/>
    <lineage>
        <taxon>Eukaryota</taxon>
        <taxon>Viridiplantae</taxon>
        <taxon>Streptophyta</taxon>
        <taxon>Embryophyta</taxon>
        <taxon>Tracheophyta</taxon>
        <taxon>Spermatophyta</taxon>
        <taxon>Magnoliopsida</taxon>
        <taxon>eudicotyledons</taxon>
        <taxon>Gunneridae</taxon>
        <taxon>Pentapetalae</taxon>
        <taxon>rosids</taxon>
        <taxon>fabids</taxon>
        <taxon>Fagales</taxon>
        <taxon>Myricaceae</taxon>
        <taxon>Morella</taxon>
    </lineage>
</organism>
<evidence type="ECO:0000256" key="3">
    <source>
        <dbReference type="ARBA" id="ARBA00012483"/>
    </source>
</evidence>
<feature type="region of interest" description="Disordered" evidence="5">
    <location>
        <begin position="154"/>
        <end position="185"/>
    </location>
</feature>
<dbReference type="CDD" id="cd16664">
    <property type="entry name" value="RING-Ubox_PUB"/>
    <property type="match status" value="1"/>
</dbReference>
<feature type="region of interest" description="Disordered" evidence="5">
    <location>
        <begin position="49"/>
        <end position="114"/>
    </location>
</feature>
<feature type="compositionally biased region" description="Basic and acidic residues" evidence="5">
    <location>
        <begin position="75"/>
        <end position="114"/>
    </location>
</feature>
<comment type="caution">
    <text evidence="7">The sequence shown here is derived from an EMBL/GenBank/DDBJ whole genome shotgun (WGS) entry which is preliminary data.</text>
</comment>
<feature type="compositionally biased region" description="Basic and acidic residues" evidence="5">
    <location>
        <begin position="154"/>
        <end position="171"/>
    </location>
</feature>
<feature type="region of interest" description="Disordered" evidence="5">
    <location>
        <begin position="1"/>
        <end position="30"/>
    </location>
</feature>
<dbReference type="AlphaFoldDB" id="A0A6A1WZC1"/>
<dbReference type="InterPro" id="IPR003613">
    <property type="entry name" value="Ubox_domain"/>
</dbReference>
<dbReference type="InterPro" id="IPR045210">
    <property type="entry name" value="RING-Ubox_PUB"/>
</dbReference>
<dbReference type="Pfam" id="PF23628">
    <property type="entry name" value="ARM_LIN_C"/>
    <property type="match status" value="1"/>
</dbReference>
<dbReference type="Pfam" id="PF23568">
    <property type="entry name" value="ARM_LIN"/>
    <property type="match status" value="1"/>
</dbReference>
<dbReference type="UniPathway" id="UPA00143"/>
<dbReference type="Pfam" id="PF04564">
    <property type="entry name" value="U-box"/>
    <property type="match status" value="1"/>
</dbReference>
<dbReference type="Gene3D" id="3.30.40.10">
    <property type="entry name" value="Zinc/RING finger domain, C3HC4 (zinc finger)"/>
    <property type="match status" value="1"/>
</dbReference>
<dbReference type="OrthoDB" id="10064100at2759"/>
<dbReference type="SUPFAM" id="SSF48371">
    <property type="entry name" value="ARM repeat"/>
    <property type="match status" value="1"/>
</dbReference>
<evidence type="ECO:0000313" key="7">
    <source>
        <dbReference type="EMBL" id="KAB1227880.1"/>
    </source>
</evidence>
<keyword evidence="4" id="KW-0808">Transferase</keyword>
<feature type="domain" description="U-box" evidence="6">
    <location>
        <begin position="700"/>
        <end position="775"/>
    </location>
</feature>
<evidence type="ECO:0000256" key="1">
    <source>
        <dbReference type="ARBA" id="ARBA00000900"/>
    </source>
</evidence>
<comment type="catalytic activity">
    <reaction evidence="1">
        <text>S-ubiquitinyl-[E2 ubiquitin-conjugating enzyme]-L-cysteine + [acceptor protein]-L-lysine = [E2 ubiquitin-conjugating enzyme]-L-cysteine + N(6)-ubiquitinyl-[acceptor protein]-L-lysine.</text>
        <dbReference type="EC" id="2.3.2.27"/>
    </reaction>
</comment>
<feature type="compositionally biased region" description="Low complexity" evidence="5">
    <location>
        <begin position="1"/>
        <end position="10"/>
    </location>
</feature>
<dbReference type="InterPro" id="IPR013083">
    <property type="entry name" value="Znf_RING/FYVE/PHD"/>
</dbReference>
<reference evidence="7 8" key="1">
    <citation type="journal article" date="2019" name="Plant Biotechnol. J.">
        <title>The red bayberry genome and genetic basis of sex determination.</title>
        <authorList>
            <person name="Jia H.M."/>
            <person name="Jia H.J."/>
            <person name="Cai Q.L."/>
            <person name="Wang Y."/>
            <person name="Zhao H.B."/>
            <person name="Yang W.F."/>
            <person name="Wang G.Y."/>
            <person name="Li Y.H."/>
            <person name="Zhan D.L."/>
            <person name="Shen Y.T."/>
            <person name="Niu Q.F."/>
            <person name="Chang L."/>
            <person name="Qiu J."/>
            <person name="Zhao L."/>
            <person name="Xie H.B."/>
            <person name="Fu W.Y."/>
            <person name="Jin J."/>
            <person name="Li X.W."/>
            <person name="Jiao Y."/>
            <person name="Zhou C.C."/>
            <person name="Tu T."/>
            <person name="Chai C.Y."/>
            <person name="Gao J.L."/>
            <person name="Fan L.J."/>
            <person name="van de Weg E."/>
            <person name="Wang J.Y."/>
            <person name="Gao Z.S."/>
        </authorList>
    </citation>
    <scope>NUCLEOTIDE SEQUENCE [LARGE SCALE GENOMIC DNA]</scope>
    <source>
        <tissue evidence="7">Leaves</tissue>
    </source>
</reference>
<dbReference type="PANTHER" id="PTHR35549:SF1">
    <property type="entry name" value="OS04G0584500 PROTEIN"/>
    <property type="match status" value="1"/>
</dbReference>
<evidence type="ECO:0000256" key="2">
    <source>
        <dbReference type="ARBA" id="ARBA00004906"/>
    </source>
</evidence>
<keyword evidence="8" id="KW-1185">Reference proteome</keyword>
<comment type="pathway">
    <text evidence="2">Protein modification; protein ubiquitination.</text>
</comment>
<accession>A0A6A1WZC1</accession>
<dbReference type="EC" id="2.3.2.27" evidence="3"/>
<feature type="region of interest" description="Disordered" evidence="5">
    <location>
        <begin position="207"/>
        <end position="233"/>
    </location>
</feature>
<dbReference type="PANTHER" id="PTHR35549">
    <property type="entry name" value="OS04G0584500 PROTEIN"/>
    <property type="match status" value="1"/>
</dbReference>
<dbReference type="PROSITE" id="PS51698">
    <property type="entry name" value="U_BOX"/>
    <property type="match status" value="1"/>
</dbReference>
<feature type="compositionally biased region" description="Low complexity" evidence="5">
    <location>
        <begin position="208"/>
        <end position="224"/>
    </location>
</feature>
<gene>
    <name evidence="7" type="ORF">CJ030_MR1G006620</name>
</gene>
<dbReference type="EMBL" id="RXIC02000019">
    <property type="protein sequence ID" value="KAB1227880.1"/>
    <property type="molecule type" value="Genomic_DNA"/>
</dbReference>
<dbReference type="InterPro" id="IPR055566">
    <property type="entry name" value="ARM_LIN"/>
</dbReference>
<protein>
    <recommendedName>
        <fullName evidence="3">RING-type E3 ubiquitin transferase</fullName>
        <ecNumber evidence="3">2.3.2.27</ecNumber>
    </recommendedName>
</protein>
<dbReference type="InterPro" id="IPR056512">
    <property type="entry name" value="LIN_N"/>
</dbReference>
<evidence type="ECO:0000256" key="4">
    <source>
        <dbReference type="ARBA" id="ARBA00022679"/>
    </source>
</evidence>
<dbReference type="SUPFAM" id="SSF57850">
    <property type="entry name" value="RING/U-box"/>
    <property type="match status" value="1"/>
</dbReference>
<evidence type="ECO:0000313" key="8">
    <source>
        <dbReference type="Proteomes" id="UP000516437"/>
    </source>
</evidence>
<dbReference type="Proteomes" id="UP000516437">
    <property type="component" value="Chromosome 1"/>
</dbReference>
<dbReference type="InterPro" id="IPR016024">
    <property type="entry name" value="ARM-type_fold"/>
</dbReference>